<evidence type="ECO:0000313" key="1">
    <source>
        <dbReference type="EMBL" id="ELU35510.1"/>
    </source>
</evidence>
<organism evidence="1 2">
    <name type="scientific">Thanatephorus cucumeris (strain AG1-IA)</name>
    <name type="common">Rice sheath blight fungus</name>
    <name type="synonym">Rhizoctonia solani</name>
    <dbReference type="NCBI Taxonomy" id="983506"/>
    <lineage>
        <taxon>Eukaryota</taxon>
        <taxon>Fungi</taxon>
        <taxon>Dikarya</taxon>
        <taxon>Basidiomycota</taxon>
        <taxon>Agaricomycotina</taxon>
        <taxon>Agaricomycetes</taxon>
        <taxon>Cantharellales</taxon>
        <taxon>Ceratobasidiaceae</taxon>
        <taxon>Rhizoctonia</taxon>
        <taxon>Rhizoctonia solani AG-1</taxon>
    </lineage>
</organism>
<accession>L8WC20</accession>
<dbReference type="Proteomes" id="UP000011668">
    <property type="component" value="Unassembled WGS sequence"/>
</dbReference>
<reference evidence="1 2" key="1">
    <citation type="journal article" date="2013" name="Nat. Commun.">
        <title>The evolution and pathogenic mechanisms of the rice sheath blight pathogen.</title>
        <authorList>
            <person name="Zheng A."/>
            <person name="Lin R."/>
            <person name="Xu L."/>
            <person name="Qin P."/>
            <person name="Tang C."/>
            <person name="Ai P."/>
            <person name="Zhang D."/>
            <person name="Liu Y."/>
            <person name="Sun Z."/>
            <person name="Feng H."/>
            <person name="Wang Y."/>
            <person name="Chen Y."/>
            <person name="Liang X."/>
            <person name="Fu R."/>
            <person name="Li Q."/>
            <person name="Zhang J."/>
            <person name="Yu X."/>
            <person name="Xie Z."/>
            <person name="Ding L."/>
            <person name="Guan P."/>
            <person name="Tang J."/>
            <person name="Liang Y."/>
            <person name="Wang S."/>
            <person name="Deng Q."/>
            <person name="Li S."/>
            <person name="Zhu J."/>
            <person name="Wang L."/>
            <person name="Liu H."/>
            <person name="Li P."/>
        </authorList>
    </citation>
    <scope>NUCLEOTIDE SEQUENCE [LARGE SCALE GENOMIC DNA]</scope>
    <source>
        <strain evidence="2">AG-1 IA</strain>
    </source>
</reference>
<dbReference type="AlphaFoldDB" id="L8WC20"/>
<protein>
    <submittedName>
        <fullName evidence="1">Uncharacterized protein</fullName>
    </submittedName>
</protein>
<sequence>MRNFTRLKEHFWPSIEFFSVASCLVKLSVGDFRPGSKVTLTCPPKSLFRRLLSKPHNKARRR</sequence>
<evidence type="ECO:0000313" key="2">
    <source>
        <dbReference type="Proteomes" id="UP000011668"/>
    </source>
</evidence>
<comment type="caution">
    <text evidence="1">The sequence shown here is derived from an EMBL/GenBank/DDBJ whole genome shotgun (WGS) entry which is preliminary data.</text>
</comment>
<dbReference type="EMBL" id="AFRT01006352">
    <property type="protein sequence ID" value="ELU35510.1"/>
    <property type="molecule type" value="Genomic_DNA"/>
</dbReference>
<proteinExistence type="predicted"/>
<keyword evidence="2" id="KW-1185">Reference proteome</keyword>
<gene>
    <name evidence="1" type="ORF">AG1IA_10460</name>
</gene>
<dbReference type="HOGENOM" id="CLU_2905726_0_0_1"/>
<name>L8WC20_THACA</name>